<dbReference type="Gene3D" id="3.30.450.20">
    <property type="entry name" value="PAS domain"/>
    <property type="match status" value="1"/>
</dbReference>
<feature type="compositionally biased region" description="Low complexity" evidence="1">
    <location>
        <begin position="174"/>
        <end position="187"/>
    </location>
</feature>
<accession>A0A6C0PN78</accession>
<feature type="region of interest" description="Disordered" evidence="1">
    <location>
        <begin position="497"/>
        <end position="525"/>
    </location>
</feature>
<name>A0A6C0PN78_HALDU</name>
<feature type="region of interest" description="Disordered" evidence="1">
    <location>
        <begin position="167"/>
        <end position="233"/>
    </location>
</feature>
<dbReference type="EMBL" id="MN075820">
    <property type="protein sequence ID" value="QHX41466.1"/>
    <property type="molecule type" value="mRNA"/>
</dbReference>
<feature type="compositionally biased region" description="Low complexity" evidence="1">
    <location>
        <begin position="461"/>
        <end position="474"/>
    </location>
</feature>
<dbReference type="InterPro" id="IPR035965">
    <property type="entry name" value="PAS-like_dom_sf"/>
</dbReference>
<dbReference type="InterPro" id="IPR000014">
    <property type="entry name" value="PAS"/>
</dbReference>
<feature type="region of interest" description="Disordered" evidence="1">
    <location>
        <begin position="455"/>
        <end position="474"/>
    </location>
</feature>
<reference evidence="2" key="1">
    <citation type="submission" date="2019-06" db="EMBL/GenBank/DDBJ databases">
        <authorList>
            <person name="Adameyko K."/>
            <person name="Finoshin A."/>
            <person name="Kravchuk O."/>
            <person name="Mikhailov K."/>
            <person name="Gusev O."/>
            <person name="Shagimardanova E."/>
            <person name="Lyupina Y."/>
        </authorList>
    </citation>
    <scope>NUCLEOTIDE SEQUENCE</scope>
</reference>
<dbReference type="CDD" id="cd00130">
    <property type="entry name" value="PAS"/>
    <property type="match status" value="1"/>
</dbReference>
<feature type="compositionally biased region" description="Low complexity" evidence="1">
    <location>
        <begin position="497"/>
        <end position="511"/>
    </location>
</feature>
<dbReference type="InterPro" id="IPR050933">
    <property type="entry name" value="Circadian_TF"/>
</dbReference>
<feature type="compositionally biased region" description="Basic and acidic residues" evidence="1">
    <location>
        <begin position="206"/>
        <end position="220"/>
    </location>
</feature>
<feature type="compositionally biased region" description="Polar residues" evidence="1">
    <location>
        <begin position="188"/>
        <end position="202"/>
    </location>
</feature>
<proteinExistence type="evidence at transcript level"/>
<sequence>MSKHDMGYNCVHVDNKMKLLLGYDPADMITSNAFVFFHPGDLSEGHVHTAHMQMMHTGENKSPAFRALTKWGSWVWVRSLKQCLYDPTSHQPTGIAIYTWLIGPEGAMECNRAFLNLYGSSHLPNAPEQFKSVLGDQYNPSECHNPSYVPIFPEQSSPPEAVALPKKDTEMKMSPSQQSASCQSIQQVTSPDQLETQPSDQQPRARPSDQRQPRPSDQRKLQPSGQRQPHPSAQQLHLYSSEVPVSATCTPVIQHSFSSIAGAPPTHLPINPNPSMSTAPLPHLLHGGSPPHPAMANNHPNIHSIPPSSLPYVGHASNSVMFQPVQQSLILQPFCAHPSLPLSGPAMGGTAYSSNGGDIKNSHQGNSAFSPPLTPPDNCTLPPVTCSVGQVNSTYSNHPQNHHHVSQRPEYHHQTPHGQVVVMDQTRMMYPSSSLSSSSAHSNPSLAQSMASAILSPPHDTTSTASLTSLPSTNSTFTDQFPKDYYLQNASFNMTPSPSSSENCFHSSFSPPGTGNQDTYTPSPLGIKSYADYSPNREAIPNNCLNGVNNFEPKSKGFSFGDITPDNFSDFNFNAPPTVLPNASSTCERNPGIHSNAAAYQATIDVGRQQQFVSVTTHSNLS</sequence>
<dbReference type="PANTHER" id="PTHR23042">
    <property type="entry name" value="CIRCADIAN PROTEIN CLOCK/ARNT/BMAL/PAS"/>
    <property type="match status" value="1"/>
</dbReference>
<dbReference type="SUPFAM" id="SSF55785">
    <property type="entry name" value="PYP-like sensor domain (PAS domain)"/>
    <property type="match status" value="1"/>
</dbReference>
<evidence type="ECO:0000313" key="2">
    <source>
        <dbReference type="EMBL" id="QHX41466.1"/>
    </source>
</evidence>
<protein>
    <submittedName>
        <fullName evidence="2">Hypoxia-inducible factor 1-alpha-like protein</fullName>
    </submittedName>
</protein>
<evidence type="ECO:0000256" key="1">
    <source>
        <dbReference type="SAM" id="MobiDB-lite"/>
    </source>
</evidence>
<dbReference type="Pfam" id="PF14598">
    <property type="entry name" value="PAS_11"/>
    <property type="match status" value="1"/>
</dbReference>
<feature type="compositionally biased region" description="Polar residues" evidence="1">
    <location>
        <begin position="513"/>
        <end position="522"/>
    </location>
</feature>
<feature type="compositionally biased region" description="Polar residues" evidence="1">
    <location>
        <begin position="221"/>
        <end position="233"/>
    </location>
</feature>
<dbReference type="AlphaFoldDB" id="A0A6C0PN78"/>
<organism evidence="2">
    <name type="scientific">Halisarca dujardinii</name>
    <name type="common">Dujardin's slime sponge</name>
    <dbReference type="NCBI Taxonomy" id="2583056"/>
    <lineage>
        <taxon>Eukaryota</taxon>
        <taxon>Metazoa</taxon>
        <taxon>Porifera</taxon>
        <taxon>Demospongiae</taxon>
        <taxon>Verongimorpha</taxon>
        <taxon>Chondrillida</taxon>
        <taxon>Halisarcidae</taxon>
        <taxon>Halisarca</taxon>
    </lineage>
</organism>